<gene>
    <name evidence="1" type="ORF">ELS83_12200</name>
</gene>
<name>A0ABX1WWT6_9BACT</name>
<dbReference type="RefSeq" id="WP_171595855.1">
    <property type="nucleotide sequence ID" value="NZ_RZNH01000019.1"/>
</dbReference>
<organism evidence="1 2">
    <name type="scientific">Marinifilum caeruleilacunae</name>
    <dbReference type="NCBI Taxonomy" id="2499076"/>
    <lineage>
        <taxon>Bacteria</taxon>
        <taxon>Pseudomonadati</taxon>
        <taxon>Bacteroidota</taxon>
        <taxon>Bacteroidia</taxon>
        <taxon>Marinilabiliales</taxon>
        <taxon>Marinifilaceae</taxon>
    </lineage>
</organism>
<proteinExistence type="predicted"/>
<sequence length="166" mass="19483">MKHSFLLITFILVSLVQIMAGEKKSKNDKYLENWLEKANLNYQKTHNGYELWHSDEFKANPLILPDSLSNLCDFLYFEAYLEIYRYPKQDYSACDLLKGAKESIIGSVYSKTENGYDVLYLIYELPLDLSSDALYSIVEYTSQYSEKLQLKIIENQKIFELKTQNK</sequence>
<evidence type="ECO:0000313" key="1">
    <source>
        <dbReference type="EMBL" id="NOU60583.1"/>
    </source>
</evidence>
<evidence type="ECO:0000313" key="2">
    <source>
        <dbReference type="Proteomes" id="UP000732105"/>
    </source>
</evidence>
<dbReference type="Proteomes" id="UP000732105">
    <property type="component" value="Unassembled WGS sequence"/>
</dbReference>
<accession>A0ABX1WWT6</accession>
<comment type="caution">
    <text evidence="1">The sequence shown here is derived from an EMBL/GenBank/DDBJ whole genome shotgun (WGS) entry which is preliminary data.</text>
</comment>
<keyword evidence="2" id="KW-1185">Reference proteome</keyword>
<protein>
    <submittedName>
        <fullName evidence="1">Uncharacterized protein</fullName>
    </submittedName>
</protein>
<reference evidence="1 2" key="1">
    <citation type="submission" date="2018-12" db="EMBL/GenBank/DDBJ databases">
        <title>Marinifilum JC070 sp. nov., a marine bacterium isolated from Yongle Blue Hole in the South China Sea.</title>
        <authorList>
            <person name="Fu T."/>
        </authorList>
    </citation>
    <scope>NUCLEOTIDE SEQUENCE [LARGE SCALE GENOMIC DNA]</scope>
    <source>
        <strain evidence="1 2">JC070</strain>
    </source>
</reference>
<dbReference type="EMBL" id="RZNH01000019">
    <property type="protein sequence ID" value="NOU60583.1"/>
    <property type="molecule type" value="Genomic_DNA"/>
</dbReference>